<organism evidence="1 2">
    <name type="scientific">Forsythia ovata</name>
    <dbReference type="NCBI Taxonomy" id="205694"/>
    <lineage>
        <taxon>Eukaryota</taxon>
        <taxon>Viridiplantae</taxon>
        <taxon>Streptophyta</taxon>
        <taxon>Embryophyta</taxon>
        <taxon>Tracheophyta</taxon>
        <taxon>Spermatophyta</taxon>
        <taxon>Magnoliopsida</taxon>
        <taxon>eudicotyledons</taxon>
        <taxon>Gunneridae</taxon>
        <taxon>Pentapetalae</taxon>
        <taxon>asterids</taxon>
        <taxon>lamiids</taxon>
        <taxon>Lamiales</taxon>
        <taxon>Oleaceae</taxon>
        <taxon>Forsythieae</taxon>
        <taxon>Forsythia</taxon>
    </lineage>
</organism>
<accession>A0ABD1SKL1</accession>
<name>A0ABD1SKL1_9LAMI</name>
<reference evidence="2" key="1">
    <citation type="submission" date="2024-07" db="EMBL/GenBank/DDBJ databases">
        <title>Two chromosome-level genome assemblies of Korean endemic species Abeliophyllum distichum and Forsythia ovata (Oleaceae).</title>
        <authorList>
            <person name="Jang H."/>
        </authorList>
    </citation>
    <scope>NUCLEOTIDE SEQUENCE [LARGE SCALE GENOMIC DNA]</scope>
</reference>
<evidence type="ECO:0000313" key="2">
    <source>
        <dbReference type="Proteomes" id="UP001604277"/>
    </source>
</evidence>
<keyword evidence="2" id="KW-1185">Reference proteome</keyword>
<protein>
    <submittedName>
        <fullName evidence="1">Uncharacterized protein</fullName>
    </submittedName>
</protein>
<proteinExistence type="predicted"/>
<evidence type="ECO:0000313" key="1">
    <source>
        <dbReference type="EMBL" id="KAL2501260.1"/>
    </source>
</evidence>
<dbReference type="Proteomes" id="UP001604277">
    <property type="component" value="Unassembled WGS sequence"/>
</dbReference>
<sequence>MVPLMNLKVHFLNSQNLPTQYHLLSVTKVKALIQEPYGTAQKQDSSNGKISGGYNFDAFLSNLEFICLASSTVSLIYIAVSCETQKGLVGWLGNIDEYIEKWLCTIEVEVETP</sequence>
<dbReference type="EMBL" id="JBFOLJ010000010">
    <property type="protein sequence ID" value="KAL2501260.1"/>
    <property type="molecule type" value="Genomic_DNA"/>
</dbReference>
<dbReference type="AlphaFoldDB" id="A0ABD1SKL1"/>
<gene>
    <name evidence="1" type="ORF">Fot_35108</name>
</gene>
<comment type="caution">
    <text evidence="1">The sequence shown here is derived from an EMBL/GenBank/DDBJ whole genome shotgun (WGS) entry which is preliminary data.</text>
</comment>